<keyword evidence="1" id="KW-0812">Transmembrane</keyword>
<evidence type="ECO:0000313" key="3">
    <source>
        <dbReference type="Proteomes" id="UP001595904"/>
    </source>
</evidence>
<gene>
    <name evidence="2" type="ORF">ACFPN2_31880</name>
</gene>
<organism evidence="2 3">
    <name type="scientific">Steroidobacter flavus</name>
    <dbReference type="NCBI Taxonomy" id="1842136"/>
    <lineage>
        <taxon>Bacteria</taxon>
        <taxon>Pseudomonadati</taxon>
        <taxon>Pseudomonadota</taxon>
        <taxon>Gammaproteobacteria</taxon>
        <taxon>Steroidobacterales</taxon>
        <taxon>Steroidobacteraceae</taxon>
        <taxon>Steroidobacter</taxon>
    </lineage>
</organism>
<feature type="transmembrane region" description="Helical" evidence="1">
    <location>
        <begin position="131"/>
        <end position="151"/>
    </location>
</feature>
<evidence type="ECO:0000313" key="2">
    <source>
        <dbReference type="EMBL" id="MFC4313717.1"/>
    </source>
</evidence>
<reference evidence="3" key="1">
    <citation type="journal article" date="2019" name="Int. J. Syst. Evol. Microbiol.">
        <title>The Global Catalogue of Microorganisms (GCM) 10K type strain sequencing project: providing services to taxonomists for standard genome sequencing and annotation.</title>
        <authorList>
            <consortium name="The Broad Institute Genomics Platform"/>
            <consortium name="The Broad Institute Genome Sequencing Center for Infectious Disease"/>
            <person name="Wu L."/>
            <person name="Ma J."/>
        </authorList>
    </citation>
    <scope>NUCLEOTIDE SEQUENCE [LARGE SCALE GENOMIC DNA]</scope>
    <source>
        <strain evidence="3">CGMCC 1.10759</strain>
    </source>
</reference>
<keyword evidence="1" id="KW-0472">Membrane</keyword>
<accession>A0ABV8T1Y2</accession>
<protein>
    <submittedName>
        <fullName evidence="2">NF038129 family PEP-CTERM protein</fullName>
    </submittedName>
</protein>
<proteinExistence type="predicted"/>
<keyword evidence="3" id="KW-1185">Reference proteome</keyword>
<sequence>MTVACQSTSAPDTCPTSLLQWIGSTTLLDAPLIEGNVTGSLPTTVTMNNGTAFNDYLPAAQFGEAFSFVVQFSVNVTPSVLGTSFALALYAADGMTPLLTDDVSGSLVRFELSATGIDYLANSLAVQVTPVPLPAAAWLLLSGMVTLFGAVRRRTR</sequence>
<dbReference type="Proteomes" id="UP001595904">
    <property type="component" value="Unassembled WGS sequence"/>
</dbReference>
<dbReference type="EMBL" id="JBHSDU010000015">
    <property type="protein sequence ID" value="MFC4313717.1"/>
    <property type="molecule type" value="Genomic_DNA"/>
</dbReference>
<comment type="caution">
    <text evidence="2">The sequence shown here is derived from an EMBL/GenBank/DDBJ whole genome shotgun (WGS) entry which is preliminary data.</text>
</comment>
<dbReference type="NCBIfam" id="NF038129">
    <property type="entry name" value="PEP_NF038129"/>
    <property type="match status" value="1"/>
</dbReference>
<name>A0ABV8T1Y2_9GAMM</name>
<dbReference type="RefSeq" id="WP_380604283.1">
    <property type="nucleotide sequence ID" value="NZ_JBHSDU010000015.1"/>
</dbReference>
<keyword evidence="1" id="KW-1133">Transmembrane helix</keyword>
<evidence type="ECO:0000256" key="1">
    <source>
        <dbReference type="SAM" id="Phobius"/>
    </source>
</evidence>